<feature type="transmembrane region" description="Helical" evidence="9">
    <location>
        <begin position="64"/>
        <end position="86"/>
    </location>
</feature>
<evidence type="ECO:0000256" key="7">
    <source>
        <dbReference type="ARBA" id="ARBA00022989"/>
    </source>
</evidence>
<evidence type="ECO:0000256" key="6">
    <source>
        <dbReference type="ARBA" id="ARBA00022692"/>
    </source>
</evidence>
<keyword evidence="7 9" id="KW-1133">Transmembrane helix</keyword>
<comment type="similarity">
    <text evidence="3 9">Belongs to the Ycf4 family.</text>
</comment>
<organism evidence="10">
    <name type="scientific">Climaconeis sp</name>
    <dbReference type="NCBI Taxonomy" id="2846830"/>
    <lineage>
        <taxon>Eukaryota</taxon>
        <taxon>Sar</taxon>
        <taxon>Stramenopiles</taxon>
        <taxon>Ochrophyta</taxon>
        <taxon>Bacillariophyta</taxon>
        <taxon>Bacillariophyceae</taxon>
        <taxon>Bacillariophycidae</taxon>
        <taxon>Naviculales</taxon>
        <taxon>Berkeleyaceae</taxon>
        <taxon>Climaconeis</taxon>
    </lineage>
</organism>
<evidence type="ECO:0000256" key="3">
    <source>
        <dbReference type="ARBA" id="ARBA00008198"/>
    </source>
</evidence>
<name>A0A8F8SP93_9STRA</name>
<evidence type="ECO:0000256" key="9">
    <source>
        <dbReference type="HAMAP-Rule" id="MF_00437"/>
    </source>
</evidence>
<keyword evidence="8 9" id="KW-0472">Membrane</keyword>
<evidence type="ECO:0000256" key="1">
    <source>
        <dbReference type="ARBA" id="ARBA00002862"/>
    </source>
</evidence>
<protein>
    <recommendedName>
        <fullName evidence="4 9">Photosystem I assembly protein Ycf4</fullName>
    </recommendedName>
</protein>
<keyword evidence="6 9" id="KW-0812">Transmembrane</keyword>
<dbReference type="GO" id="GO:0009522">
    <property type="term" value="C:photosystem I"/>
    <property type="evidence" value="ECO:0007669"/>
    <property type="project" value="InterPro"/>
</dbReference>
<keyword evidence="9" id="KW-0793">Thylakoid</keyword>
<keyword evidence="10" id="KW-0934">Plastid</keyword>
<evidence type="ECO:0000256" key="4">
    <source>
        <dbReference type="ARBA" id="ARBA00015395"/>
    </source>
</evidence>
<sequence>MDKYLNQVRQDKIIGSRRFSNYFWSFFLFVGGLGFLLAGISSYFKINLLPFTNPTKLVFIPQGVIMTFYGTLSLFLSFYMFISLLFDIGSGYNEYNKDENIIRIVRKGFSTKNREIFLTYDLSSAEAILLKTIDGLNPAQTIYLSLQDGRNIPLKSVQGTINISQLENEATELADFLNIKLENL</sequence>
<evidence type="ECO:0000256" key="8">
    <source>
        <dbReference type="ARBA" id="ARBA00023136"/>
    </source>
</evidence>
<dbReference type="AlphaFoldDB" id="A0A8F8SP93"/>
<reference evidence="10" key="1">
    <citation type="journal article" date="2021" name="Int. J. Mol. Sci.">
        <title>Extreme Enlargement of the Inverted Repeat Region in the Plastid Genomes of Diatoms from the Genus Climaconeis.</title>
        <authorList>
            <person name="Gastineau R."/>
            <person name="Davidovich N.A."/>
            <person name="Davidovich O.I."/>
            <person name="Lemieux C."/>
            <person name="Turmel M."/>
            <person name="Wrobel R.J."/>
            <person name="Witkowski A."/>
        </authorList>
    </citation>
    <scope>NUCLEOTIDE SEQUENCE</scope>
    <source>
        <strain evidence="10">SZCZ1890</strain>
    </source>
</reference>
<dbReference type="GO" id="GO:0042651">
    <property type="term" value="C:thylakoid membrane"/>
    <property type="evidence" value="ECO:0007669"/>
    <property type="project" value="UniProtKB-UniRule"/>
</dbReference>
<evidence type="ECO:0000256" key="5">
    <source>
        <dbReference type="ARBA" id="ARBA00022531"/>
    </source>
</evidence>
<proteinExistence type="inferred from homology"/>
<evidence type="ECO:0000256" key="2">
    <source>
        <dbReference type="ARBA" id="ARBA00004141"/>
    </source>
</evidence>
<gene>
    <name evidence="9 10" type="primary">ycf4</name>
</gene>
<dbReference type="InterPro" id="IPR003359">
    <property type="entry name" value="PSI_Ycf4_assembly"/>
</dbReference>
<dbReference type="EMBL" id="MZ365053">
    <property type="protein sequence ID" value="QYB18881.1"/>
    <property type="molecule type" value="Genomic_DNA"/>
</dbReference>
<accession>A0A8F8SP93</accession>
<dbReference type="Pfam" id="PF02392">
    <property type="entry name" value="Ycf4"/>
    <property type="match status" value="1"/>
</dbReference>
<geneLocation type="plastid" evidence="10"/>
<dbReference type="GO" id="GO:0015979">
    <property type="term" value="P:photosynthesis"/>
    <property type="evidence" value="ECO:0007669"/>
    <property type="project" value="UniProtKB-UniRule"/>
</dbReference>
<comment type="subcellular location">
    <subcellularLocation>
        <location evidence="9">Cellular thylakoid membrane</location>
        <topology evidence="9">Multi-pass membrane protein</topology>
    </subcellularLocation>
    <subcellularLocation>
        <location evidence="2">Membrane</location>
        <topology evidence="2">Multi-pass membrane protein</topology>
    </subcellularLocation>
</comment>
<comment type="function">
    <text evidence="1 9">Seems to be required for the assembly of the photosystem I complex.</text>
</comment>
<feature type="transmembrane region" description="Helical" evidence="9">
    <location>
        <begin position="21"/>
        <end position="44"/>
    </location>
</feature>
<keyword evidence="5 9" id="KW-0602">Photosynthesis</keyword>
<dbReference type="HAMAP" id="MF_00437">
    <property type="entry name" value="Ycf4"/>
    <property type="match status" value="1"/>
</dbReference>
<evidence type="ECO:0000313" key="10">
    <source>
        <dbReference type="EMBL" id="QYB18881.1"/>
    </source>
</evidence>